<organism evidence="1 2">
    <name type="scientific">Stenomitos frigidus AS-A4</name>
    <dbReference type="NCBI Taxonomy" id="2933935"/>
    <lineage>
        <taxon>Bacteria</taxon>
        <taxon>Bacillati</taxon>
        <taxon>Cyanobacteriota</taxon>
        <taxon>Cyanophyceae</taxon>
        <taxon>Leptolyngbyales</taxon>
        <taxon>Leptolyngbyaceae</taxon>
        <taxon>Stenomitos</taxon>
    </lineage>
</organism>
<evidence type="ECO:0000313" key="2">
    <source>
        <dbReference type="Proteomes" id="UP001476950"/>
    </source>
</evidence>
<comment type="caution">
    <text evidence="1">The sequence shown here is derived from an EMBL/GenBank/DDBJ whole genome shotgun (WGS) entry which is preliminary data.</text>
</comment>
<sequence length="140" mass="15426">MTYGLSGTTLYRHRDLWHPRHLQNATMGALQSDVGLDCAWAAASPTSHTNLLGESGCKTLPEGVSSPLESLEPWAIGCKSSLSGALSPAETRNMTQAEGIAYIKQVLHQVKARRQLETAQKRQRLEWRNQLSLPFSEAPE</sequence>
<gene>
    <name evidence="1" type="ORF">NDI38_29840</name>
</gene>
<accession>A0ABV0KTK9</accession>
<name>A0ABV0KTK9_9CYAN</name>
<dbReference type="Proteomes" id="UP001476950">
    <property type="component" value="Unassembled WGS sequence"/>
</dbReference>
<evidence type="ECO:0000313" key="1">
    <source>
        <dbReference type="EMBL" id="MEP1062577.1"/>
    </source>
</evidence>
<reference evidence="1 2" key="1">
    <citation type="submission" date="2022-04" db="EMBL/GenBank/DDBJ databases">
        <title>Positive selection, recombination, and allopatry shape intraspecific diversity of widespread and dominant cyanobacteria.</title>
        <authorList>
            <person name="Wei J."/>
            <person name="Shu W."/>
            <person name="Hu C."/>
        </authorList>
    </citation>
    <scope>NUCLEOTIDE SEQUENCE [LARGE SCALE GENOMIC DNA]</scope>
    <source>
        <strain evidence="1 2">AS-A4</strain>
    </source>
</reference>
<dbReference type="EMBL" id="JAMPLM010000073">
    <property type="protein sequence ID" value="MEP1062577.1"/>
    <property type="molecule type" value="Genomic_DNA"/>
</dbReference>
<protein>
    <submittedName>
        <fullName evidence="1">Uncharacterized protein</fullName>
    </submittedName>
</protein>
<keyword evidence="2" id="KW-1185">Reference proteome</keyword>
<proteinExistence type="predicted"/>